<reference evidence="2 3" key="1">
    <citation type="submission" date="2014-11" db="EMBL/GenBank/DDBJ databases">
        <title>Symbiosis island explosion on the genome of extra-slow-growing strains of soybean bradyrhizobia with massive insertion sequences.</title>
        <authorList>
            <person name="Iida T."/>
            <person name="Minamisawa K."/>
        </authorList>
    </citation>
    <scope>NUCLEOTIDE SEQUENCE [LARGE SCALE GENOMIC DNA]</scope>
    <source>
        <strain evidence="2 3">NK6</strain>
    </source>
</reference>
<dbReference type="EMBL" id="AP014685">
    <property type="protein sequence ID" value="BAR62606.1"/>
    <property type="molecule type" value="Genomic_DNA"/>
</dbReference>
<proteinExistence type="predicted"/>
<dbReference type="Proteomes" id="UP000063308">
    <property type="component" value="Chromosome"/>
</dbReference>
<evidence type="ECO:0000256" key="1">
    <source>
        <dbReference type="SAM" id="SignalP"/>
    </source>
</evidence>
<name>A0A0E4FYB0_9BRAD</name>
<evidence type="ECO:0000313" key="3">
    <source>
        <dbReference type="Proteomes" id="UP000063308"/>
    </source>
</evidence>
<keyword evidence="1" id="KW-0732">Signal</keyword>
<gene>
    <name evidence="2" type="ORF">NK6_9467</name>
</gene>
<accession>A0A0E4FYB0</accession>
<evidence type="ECO:0000313" key="2">
    <source>
        <dbReference type="EMBL" id="BAR62606.1"/>
    </source>
</evidence>
<feature type="signal peptide" evidence="1">
    <location>
        <begin position="1"/>
        <end position="24"/>
    </location>
</feature>
<dbReference type="AlphaFoldDB" id="A0A0E4FYB0"/>
<protein>
    <submittedName>
        <fullName evidence="2">Uncharacterized protein</fullName>
    </submittedName>
</protein>
<organism evidence="2 3">
    <name type="scientific">Bradyrhizobium diazoefficiens</name>
    <dbReference type="NCBI Taxonomy" id="1355477"/>
    <lineage>
        <taxon>Bacteria</taxon>
        <taxon>Pseudomonadati</taxon>
        <taxon>Pseudomonadota</taxon>
        <taxon>Alphaproteobacteria</taxon>
        <taxon>Hyphomicrobiales</taxon>
        <taxon>Nitrobacteraceae</taxon>
        <taxon>Bradyrhizobium</taxon>
    </lineage>
</organism>
<feature type="chain" id="PRO_5002419976" evidence="1">
    <location>
        <begin position="25"/>
        <end position="132"/>
    </location>
</feature>
<sequence>MLNRACKLLLTIALSLPSMTGVEAEEFGQGGAHRHHPPQDQLLHEKFYSNWHMSDNPVLSCCNSADCYPTEVRYVEGRIYARRREDGKYILIPSQKVERNRDNPDGRNHLCAPPPSASLVDTVYCFALGGAT</sequence>